<evidence type="ECO:0000313" key="1">
    <source>
        <dbReference type="EMBL" id="RDX47719.1"/>
    </source>
</evidence>
<sequence>MRDGEKHTKSAMIAVALAEDTSHTEQDQLVRNGTRLICTCGDPRLPPAQDLSWGILISHVVAELAWYTQHRYSLPIYYHGCPGEEVLSNHSLRSTDACLRLLDPDEEPKYSGYKVEQSVADEVAAVIAGREDAPICKICSNLTKENSRWKSLYLPKDVKVLAHHMKTKHDVQLTKNLIVFEYFRY</sequence>
<protein>
    <submittedName>
        <fullName evidence="1">Uncharacterized protein</fullName>
    </submittedName>
</protein>
<dbReference type="Proteomes" id="UP000256964">
    <property type="component" value="Unassembled WGS sequence"/>
</dbReference>
<reference evidence="1 2" key="1">
    <citation type="journal article" date="2018" name="Biotechnol. Biofuels">
        <title>Integrative visual omics of the white-rot fungus Polyporus brumalis exposes the biotechnological potential of its oxidative enzymes for delignifying raw plant biomass.</title>
        <authorList>
            <person name="Miyauchi S."/>
            <person name="Rancon A."/>
            <person name="Drula E."/>
            <person name="Hage H."/>
            <person name="Chaduli D."/>
            <person name="Favel A."/>
            <person name="Grisel S."/>
            <person name="Henrissat B."/>
            <person name="Herpoel-Gimbert I."/>
            <person name="Ruiz-Duenas F.J."/>
            <person name="Chevret D."/>
            <person name="Hainaut M."/>
            <person name="Lin J."/>
            <person name="Wang M."/>
            <person name="Pangilinan J."/>
            <person name="Lipzen A."/>
            <person name="Lesage-Meessen L."/>
            <person name="Navarro D."/>
            <person name="Riley R."/>
            <person name="Grigoriev I.V."/>
            <person name="Zhou S."/>
            <person name="Raouche S."/>
            <person name="Rosso M.N."/>
        </authorList>
    </citation>
    <scope>NUCLEOTIDE SEQUENCE [LARGE SCALE GENOMIC DNA]</scope>
    <source>
        <strain evidence="1 2">BRFM 1820</strain>
    </source>
</reference>
<evidence type="ECO:0000313" key="2">
    <source>
        <dbReference type="Proteomes" id="UP000256964"/>
    </source>
</evidence>
<dbReference type="EMBL" id="KZ857416">
    <property type="protein sequence ID" value="RDX47719.1"/>
    <property type="molecule type" value="Genomic_DNA"/>
</dbReference>
<accession>A0A371D5D5</accession>
<keyword evidence="2" id="KW-1185">Reference proteome</keyword>
<gene>
    <name evidence="1" type="ORF">OH76DRAFT_709659</name>
</gene>
<proteinExistence type="predicted"/>
<organism evidence="1 2">
    <name type="scientific">Lentinus brumalis</name>
    <dbReference type="NCBI Taxonomy" id="2498619"/>
    <lineage>
        <taxon>Eukaryota</taxon>
        <taxon>Fungi</taxon>
        <taxon>Dikarya</taxon>
        <taxon>Basidiomycota</taxon>
        <taxon>Agaricomycotina</taxon>
        <taxon>Agaricomycetes</taxon>
        <taxon>Polyporales</taxon>
        <taxon>Polyporaceae</taxon>
        <taxon>Lentinus</taxon>
    </lineage>
</organism>
<dbReference type="AlphaFoldDB" id="A0A371D5D5"/>
<name>A0A371D5D5_9APHY</name>
<dbReference type="STRING" id="139420.A0A371D5D5"/>